<comment type="caution">
    <text evidence="2">The sequence shown here is derived from an EMBL/GenBank/DDBJ whole genome shotgun (WGS) entry which is preliminary data.</text>
</comment>
<evidence type="ECO:0000256" key="1">
    <source>
        <dbReference type="SAM" id="MobiDB-lite"/>
    </source>
</evidence>
<dbReference type="AlphaFoldDB" id="A0AAV4CMZ5"/>
<gene>
    <name evidence="2" type="ORF">PoB_005973700</name>
</gene>
<reference evidence="2 3" key="1">
    <citation type="journal article" date="2021" name="Elife">
        <title>Chloroplast acquisition without the gene transfer in kleptoplastic sea slugs, Plakobranchus ocellatus.</title>
        <authorList>
            <person name="Maeda T."/>
            <person name="Takahashi S."/>
            <person name="Yoshida T."/>
            <person name="Shimamura S."/>
            <person name="Takaki Y."/>
            <person name="Nagai Y."/>
            <person name="Toyoda A."/>
            <person name="Suzuki Y."/>
            <person name="Arimoto A."/>
            <person name="Ishii H."/>
            <person name="Satoh N."/>
            <person name="Nishiyama T."/>
            <person name="Hasebe M."/>
            <person name="Maruyama T."/>
            <person name="Minagawa J."/>
            <person name="Obokata J."/>
            <person name="Shigenobu S."/>
        </authorList>
    </citation>
    <scope>NUCLEOTIDE SEQUENCE [LARGE SCALE GENOMIC DNA]</scope>
</reference>
<evidence type="ECO:0000313" key="3">
    <source>
        <dbReference type="Proteomes" id="UP000735302"/>
    </source>
</evidence>
<feature type="region of interest" description="Disordered" evidence="1">
    <location>
        <begin position="44"/>
        <end position="161"/>
    </location>
</feature>
<name>A0AAV4CMZ5_9GAST</name>
<dbReference type="Proteomes" id="UP000735302">
    <property type="component" value="Unassembled WGS sequence"/>
</dbReference>
<organism evidence="2 3">
    <name type="scientific">Plakobranchus ocellatus</name>
    <dbReference type="NCBI Taxonomy" id="259542"/>
    <lineage>
        <taxon>Eukaryota</taxon>
        <taxon>Metazoa</taxon>
        <taxon>Spiralia</taxon>
        <taxon>Lophotrochozoa</taxon>
        <taxon>Mollusca</taxon>
        <taxon>Gastropoda</taxon>
        <taxon>Heterobranchia</taxon>
        <taxon>Euthyneura</taxon>
        <taxon>Panpulmonata</taxon>
        <taxon>Sacoglossa</taxon>
        <taxon>Placobranchoidea</taxon>
        <taxon>Plakobranchidae</taxon>
        <taxon>Plakobranchus</taxon>
    </lineage>
</organism>
<proteinExistence type="predicted"/>
<accession>A0AAV4CMZ5</accession>
<evidence type="ECO:0008006" key="4">
    <source>
        <dbReference type="Google" id="ProtNLM"/>
    </source>
</evidence>
<feature type="compositionally biased region" description="Polar residues" evidence="1">
    <location>
        <begin position="84"/>
        <end position="102"/>
    </location>
</feature>
<sequence length="161" mass="18263">MLTANFLFGHDVRMSKQRASTACSKGQNLLDEIWQVKSWTPADPNREAESIGRDIAGQKLDTSRAKQRVRVYSTSHGRSKAGRRQTQTERQSLLDETSQVKSWTPAGPNREAESIGRDMAGQKLDTSRPKQRGRVYWTRHGRSKAGHQQTQIERQSLLDDT</sequence>
<evidence type="ECO:0000313" key="2">
    <source>
        <dbReference type="EMBL" id="GFO33232.1"/>
    </source>
</evidence>
<protein>
    <recommendedName>
        <fullName evidence="4">RNase H type-1 domain-containing protein</fullName>
    </recommendedName>
</protein>
<keyword evidence="3" id="KW-1185">Reference proteome</keyword>
<dbReference type="EMBL" id="BLXT01006765">
    <property type="protein sequence ID" value="GFO33232.1"/>
    <property type="molecule type" value="Genomic_DNA"/>
</dbReference>
<feature type="compositionally biased region" description="Basic residues" evidence="1">
    <location>
        <begin position="129"/>
        <end position="145"/>
    </location>
</feature>